<keyword evidence="3" id="KW-0378">Hydrolase</keyword>
<keyword evidence="3" id="KW-0645">Protease</keyword>
<protein>
    <submittedName>
        <fullName evidence="3">Cysteine protease StiP domain-containing protein</fullName>
    </submittedName>
</protein>
<dbReference type="InterPro" id="IPR028157">
    <property type="entry name" value="PELOTA_dom"/>
</dbReference>
<proteinExistence type="predicted"/>
<keyword evidence="4" id="KW-1185">Reference proteome</keyword>
<dbReference type="Pfam" id="PF11202">
    <property type="entry name" value="StiP"/>
    <property type="match status" value="1"/>
</dbReference>
<dbReference type="GO" id="GO:0008233">
    <property type="term" value="F:peptidase activity"/>
    <property type="evidence" value="ECO:0007669"/>
    <property type="project" value="UniProtKB-KW"/>
</dbReference>
<dbReference type="InterPro" id="IPR011215">
    <property type="entry name" value="StiP_N"/>
</dbReference>
<dbReference type="Pfam" id="PF15608">
    <property type="entry name" value="PELOTA_1"/>
    <property type="match status" value="1"/>
</dbReference>
<dbReference type="EMBL" id="JBBKZT010000007">
    <property type="protein sequence ID" value="MEJ8848385.1"/>
    <property type="molecule type" value="Genomic_DNA"/>
</dbReference>
<dbReference type="GO" id="GO:0006508">
    <property type="term" value="P:proteolysis"/>
    <property type="evidence" value="ECO:0007669"/>
    <property type="project" value="UniProtKB-KW"/>
</dbReference>
<organism evidence="3 4">
    <name type="scientific">Variovorax rhizosphaerae</name>
    <dbReference type="NCBI Taxonomy" id="1836200"/>
    <lineage>
        <taxon>Bacteria</taxon>
        <taxon>Pseudomonadati</taxon>
        <taxon>Pseudomonadota</taxon>
        <taxon>Betaproteobacteria</taxon>
        <taxon>Burkholderiales</taxon>
        <taxon>Comamonadaceae</taxon>
        <taxon>Variovorax</taxon>
    </lineage>
</organism>
<comment type="caution">
    <text evidence="3">The sequence shown here is derived from an EMBL/GenBank/DDBJ whole genome shotgun (WGS) entry which is preliminary data.</text>
</comment>
<reference evidence="3 4" key="1">
    <citation type="submission" date="2024-03" db="EMBL/GenBank/DDBJ databases">
        <title>Novel species of the genus Variovorax.</title>
        <authorList>
            <person name="Liu Q."/>
            <person name="Xin Y.-H."/>
        </authorList>
    </citation>
    <scope>NUCLEOTIDE SEQUENCE [LARGE SCALE GENOMIC DNA]</scope>
    <source>
        <strain evidence="3 4">KACC 18900</strain>
    </source>
</reference>
<evidence type="ECO:0000313" key="4">
    <source>
        <dbReference type="Proteomes" id="UP001385892"/>
    </source>
</evidence>
<dbReference type="PIRSF" id="PIRSF020979">
    <property type="entry name" value="UCP020979"/>
    <property type="match status" value="1"/>
</dbReference>
<feature type="domain" description="PELOTA RNA-binding" evidence="2">
    <location>
        <begin position="285"/>
        <end position="362"/>
    </location>
</feature>
<dbReference type="InterPro" id="IPR048336">
    <property type="entry name" value="StiP-like"/>
</dbReference>
<evidence type="ECO:0000259" key="1">
    <source>
        <dbReference type="Pfam" id="PF11202"/>
    </source>
</evidence>
<gene>
    <name evidence="3" type="ORF">WKW82_17135</name>
</gene>
<name>A0ABU8WLI4_9BURK</name>
<evidence type="ECO:0000313" key="3">
    <source>
        <dbReference type="EMBL" id="MEJ8848385.1"/>
    </source>
</evidence>
<accession>A0ABU8WLI4</accession>
<dbReference type="Proteomes" id="UP001385892">
    <property type="component" value="Unassembled WGS sequence"/>
</dbReference>
<sequence length="367" mass="40616">MLDDRVPLHGSYAAEDVRFLLKPLTLAPITDTAEKERLIQTGQRHYSEMIGREHLPTPEYFSLFEQAVESNAATMARDLMRLARHIVKARGRNITLVSFARAGTPVGVLLRRTLARYFGIDASHYSVSIVRDRGVDAVALDFILSRHASESIVFVDGWTGKGAIARELVRSLASFNASRSLAIPAQLFVLCDLAGQACAAGSSDDYLIPSAVLNSTVSGLVSRSILNEQIGPQDFHGCLLYTEWQAQDRSRWFIDRIAQALHGDADRYLAEPLPPHDAARLRGQSHALLERLARTYDIANINLIKPGIGESTRVLLRRVPRLLLLRDRTEPATAHLAWLAERAHVPIELDPGLQVRAVAVIKTLGED</sequence>
<evidence type="ECO:0000259" key="2">
    <source>
        <dbReference type="Pfam" id="PF15608"/>
    </source>
</evidence>
<feature type="domain" description="Cysteine protease StiP N-terminal" evidence="1">
    <location>
        <begin position="10"/>
        <end position="257"/>
    </location>
</feature>
<dbReference type="RefSeq" id="WP_340343514.1">
    <property type="nucleotide sequence ID" value="NZ_JBBKZT010000007.1"/>
</dbReference>